<reference evidence="3 4" key="1">
    <citation type="journal article" date="2014" name="Genome Announc.">
        <title>Draft genome sequence of Sclerotinia borealis, a psychrophilic plant pathogenic fungus.</title>
        <authorList>
            <person name="Mardanov A.V."/>
            <person name="Beletsky A.V."/>
            <person name="Kadnikov V.V."/>
            <person name="Ignatov A.N."/>
            <person name="Ravin N.V."/>
        </authorList>
    </citation>
    <scope>NUCLEOTIDE SEQUENCE [LARGE SCALE GENOMIC DNA]</scope>
    <source>
        <strain evidence="4">F-4157</strain>
    </source>
</reference>
<dbReference type="OrthoDB" id="3552456at2759"/>
<feature type="region of interest" description="Disordered" evidence="1">
    <location>
        <begin position="198"/>
        <end position="259"/>
    </location>
</feature>
<feature type="compositionally biased region" description="Basic residues" evidence="1">
    <location>
        <begin position="419"/>
        <end position="436"/>
    </location>
</feature>
<feature type="compositionally biased region" description="Basic and acidic residues" evidence="1">
    <location>
        <begin position="437"/>
        <end position="446"/>
    </location>
</feature>
<feature type="compositionally biased region" description="Low complexity" evidence="1">
    <location>
        <begin position="369"/>
        <end position="418"/>
    </location>
</feature>
<feature type="compositionally biased region" description="Acidic residues" evidence="1">
    <location>
        <begin position="216"/>
        <end position="252"/>
    </location>
</feature>
<feature type="compositionally biased region" description="Acidic residues" evidence="1">
    <location>
        <begin position="139"/>
        <end position="155"/>
    </location>
</feature>
<keyword evidence="4" id="KW-1185">Reference proteome</keyword>
<dbReference type="EMBL" id="AYSA01000660">
    <property type="protein sequence ID" value="ESZ90298.1"/>
    <property type="molecule type" value="Genomic_DNA"/>
</dbReference>
<evidence type="ECO:0000313" key="3">
    <source>
        <dbReference type="EMBL" id="ESZ90298.1"/>
    </source>
</evidence>
<feature type="domain" description="Myb-like" evidence="2">
    <location>
        <begin position="429"/>
        <end position="499"/>
    </location>
</feature>
<feature type="compositionally biased region" description="Pro residues" evidence="1">
    <location>
        <begin position="326"/>
        <end position="336"/>
    </location>
</feature>
<dbReference type="HOGENOM" id="CLU_043679_0_0_1"/>
<name>W9C3P6_SCLBF</name>
<feature type="compositionally biased region" description="Polar residues" evidence="1">
    <location>
        <begin position="278"/>
        <end position="295"/>
    </location>
</feature>
<evidence type="ECO:0000259" key="2">
    <source>
        <dbReference type="PROSITE" id="PS50090"/>
    </source>
</evidence>
<dbReference type="PROSITE" id="PS50090">
    <property type="entry name" value="MYB_LIKE"/>
    <property type="match status" value="1"/>
</dbReference>
<feature type="compositionally biased region" description="Acidic residues" evidence="1">
    <location>
        <begin position="198"/>
        <end position="207"/>
    </location>
</feature>
<dbReference type="InterPro" id="IPR001005">
    <property type="entry name" value="SANT/Myb"/>
</dbReference>
<dbReference type="Proteomes" id="UP000019487">
    <property type="component" value="Unassembled WGS sequence"/>
</dbReference>
<accession>W9C3P6</accession>
<sequence>MRFTNTGVWSLNDMDELSAKRALSIVATRIYLQDNGPDWLDTNLSQFGCSGDGLINDTLIDHDLAQHPVAQVLHHQFRLHVDKVEEAEAAELGLHYFGHPSTGGKSVNPFERPLTYGAIHPEILAEHAFAASALLDQEPVEEGVGEEDTELEVSEQEASVADYYSGEEEFAEEDAELEVPEQEASVADYYSGEEEFAEEDAELEVPEQEASVAEYYSDEEEDAEQVISEYESEPEDYTSGVSDDDNSDDDDYVEKSATNYDELTFEQQLRLTIKASLKDQTPQNYNGEASGTNAELTPPPTQQKAPISPAHSSGGKRILSHSPLSSPSPSPCPSPAPASRKRGRSTDDSEDDDNQVKPAPRPTKKLKNSATKSSSSASASTSAPSSSPAIASSTPASSSSSSAAAASTNTAASAPSSTRKPKAPSTRKPRKPRRSAWTREETDKLHDCLVKRREAEAETPGLIKLYDAPLWKHLSEQLAHLHNIHRAPGGCKSNWNRWGRGVYDYDERSSLKRSNALATSVQVAKKDRGKKVAARKDDVVDDEAVARKDDVVDEKA</sequence>
<feature type="region of interest" description="Disordered" evidence="1">
    <location>
        <begin position="139"/>
        <end position="158"/>
    </location>
</feature>
<feature type="region of interest" description="Disordered" evidence="1">
    <location>
        <begin position="275"/>
        <end position="446"/>
    </location>
</feature>
<proteinExistence type="predicted"/>
<evidence type="ECO:0000256" key="1">
    <source>
        <dbReference type="SAM" id="MobiDB-lite"/>
    </source>
</evidence>
<gene>
    <name evidence="3" type="ORF">SBOR_9327</name>
</gene>
<dbReference type="AlphaFoldDB" id="W9C3P6"/>
<evidence type="ECO:0000313" key="4">
    <source>
        <dbReference type="Proteomes" id="UP000019487"/>
    </source>
</evidence>
<comment type="caution">
    <text evidence="3">The sequence shown here is derived from an EMBL/GenBank/DDBJ whole genome shotgun (WGS) entry which is preliminary data.</text>
</comment>
<organism evidence="3 4">
    <name type="scientific">Sclerotinia borealis (strain F-4128)</name>
    <dbReference type="NCBI Taxonomy" id="1432307"/>
    <lineage>
        <taxon>Eukaryota</taxon>
        <taxon>Fungi</taxon>
        <taxon>Dikarya</taxon>
        <taxon>Ascomycota</taxon>
        <taxon>Pezizomycotina</taxon>
        <taxon>Leotiomycetes</taxon>
        <taxon>Helotiales</taxon>
        <taxon>Sclerotiniaceae</taxon>
        <taxon>Sclerotinia</taxon>
    </lineage>
</organism>
<protein>
    <recommendedName>
        <fullName evidence="2">Myb-like domain-containing protein</fullName>
    </recommendedName>
</protein>